<proteinExistence type="predicted"/>
<protein>
    <submittedName>
        <fullName evidence="2">Uncharacterized protein</fullName>
    </submittedName>
</protein>
<dbReference type="KEGG" id="mmt:Metme_1097"/>
<reference evidence="3" key="3">
    <citation type="submission" date="2011-05" db="EMBL/GenBank/DDBJ databases">
        <title>Complete sequence of Methylomonas methanica MC09.</title>
        <authorList>
            <consortium name="US DOE Joint Genome Institute"/>
            <person name="Lucas S."/>
            <person name="Han J."/>
            <person name="Lapidus A."/>
            <person name="Cheng J.-F."/>
            <person name="Goodwin L."/>
            <person name="Pitluck S."/>
            <person name="Peters L."/>
            <person name="Mikhailova N."/>
            <person name="Teshima H."/>
            <person name="Han C."/>
            <person name="Tapia R."/>
            <person name="Land M."/>
            <person name="Hauser L."/>
            <person name="Kyrpides N."/>
            <person name="Ivanova N."/>
            <person name="Pagani I."/>
            <person name="Stein L."/>
            <person name="Woyke T."/>
        </authorList>
    </citation>
    <scope>NUCLEOTIDE SEQUENCE [LARGE SCALE GENOMIC DNA]</scope>
    <source>
        <strain evidence="3">MC09</strain>
    </source>
</reference>
<feature type="region of interest" description="Disordered" evidence="1">
    <location>
        <begin position="1"/>
        <end position="47"/>
    </location>
</feature>
<gene>
    <name evidence="2" type="ordered locus">Metme_1097</name>
</gene>
<keyword evidence="3" id="KW-1185">Reference proteome</keyword>
<name>F9ZVQ3_METMM</name>
<reference evidence="2 3" key="1">
    <citation type="journal article" date="2011" name="J. Bacteriol.">
        <title>Complete Genome Sequence of the Aerobic Marine Methanotroph Methylomonas methanica MC09.</title>
        <authorList>
            <person name="Boden R."/>
            <person name="Cunliffe M."/>
            <person name="Scanlan J."/>
            <person name="Moussard H."/>
            <person name="Kits K.D."/>
            <person name="Klotz M.G."/>
            <person name="Jetten M.S."/>
            <person name="Vuilleumier S."/>
            <person name="Han J."/>
            <person name="Peters L."/>
            <person name="Mikhailova N."/>
            <person name="Teshima H."/>
            <person name="Tapia R."/>
            <person name="Kyrpides N."/>
            <person name="Ivanova N."/>
            <person name="Pagani I."/>
            <person name="Cheng J.F."/>
            <person name="Goodwin L."/>
            <person name="Han C."/>
            <person name="Hauser L."/>
            <person name="Land M.L."/>
            <person name="Lapidus A."/>
            <person name="Lucas S."/>
            <person name="Pitluck S."/>
            <person name="Woyke T."/>
            <person name="Stein L."/>
            <person name="Murrell J.C."/>
        </authorList>
    </citation>
    <scope>NUCLEOTIDE SEQUENCE [LARGE SCALE GENOMIC DNA]</scope>
    <source>
        <strain evidence="2 3">MC09</strain>
    </source>
</reference>
<dbReference type="EMBL" id="CP002738">
    <property type="protein sequence ID" value="AEF99531.1"/>
    <property type="molecule type" value="Genomic_DNA"/>
</dbReference>
<evidence type="ECO:0000313" key="3">
    <source>
        <dbReference type="Proteomes" id="UP000008888"/>
    </source>
</evidence>
<accession>F9ZVQ3</accession>
<organism evidence="2 3">
    <name type="scientific">Methylomonas methanica (strain DSM 25384 / MC09)</name>
    <dbReference type="NCBI Taxonomy" id="857087"/>
    <lineage>
        <taxon>Bacteria</taxon>
        <taxon>Pseudomonadati</taxon>
        <taxon>Pseudomonadota</taxon>
        <taxon>Gammaproteobacteria</taxon>
        <taxon>Methylococcales</taxon>
        <taxon>Methylococcaceae</taxon>
        <taxon>Methylomonas</taxon>
    </lineage>
</organism>
<evidence type="ECO:0000313" key="2">
    <source>
        <dbReference type="EMBL" id="AEF99531.1"/>
    </source>
</evidence>
<feature type="compositionally biased region" description="Polar residues" evidence="1">
    <location>
        <begin position="1"/>
        <end position="10"/>
    </location>
</feature>
<sequence>MFGLNSSALKTSEEDDADNLKPVAARNNRSVTEYEKPLATYSPRAGC</sequence>
<reference key="2">
    <citation type="submission" date="2011-05" db="EMBL/GenBank/DDBJ databases">
        <title>Complete genome sequence of the aerobic marine methanotroph Methylomonas methanica MC09.</title>
        <authorList>
            <person name="Boden R."/>
            <person name="Cunliffe M."/>
            <person name="Scanlan J."/>
            <person name="Moussard H."/>
            <person name="Kits K.D."/>
            <person name="Klotz M."/>
            <person name="Jetten M."/>
            <person name="Vuilleumier S."/>
            <person name="Han J."/>
            <person name="Peters L."/>
            <person name="Mikhailova N."/>
            <person name="Teshima H."/>
            <person name="Tapia R."/>
            <person name="Kyrpides N."/>
            <person name="Ivanova N."/>
            <person name="Pagani I."/>
            <person name="Cheng J.-F."/>
            <person name="Goodwin L."/>
            <person name="Han C."/>
            <person name="Hauser L."/>
            <person name="Land M."/>
            <person name="Lapidus A."/>
            <person name="Lucas S."/>
            <person name="Pitluck S."/>
            <person name="Woyke T."/>
            <person name="Stein L.Y."/>
            <person name="Murrell C."/>
        </authorList>
    </citation>
    <scope>NUCLEOTIDE SEQUENCE</scope>
    <source>
        <strain>MC09</strain>
    </source>
</reference>
<dbReference type="Proteomes" id="UP000008888">
    <property type="component" value="Chromosome"/>
</dbReference>
<dbReference type="HOGENOM" id="CLU_3170129_0_0_6"/>
<evidence type="ECO:0000256" key="1">
    <source>
        <dbReference type="SAM" id="MobiDB-lite"/>
    </source>
</evidence>
<dbReference type="AlphaFoldDB" id="F9ZVQ3"/>